<comment type="subcellular location">
    <subcellularLocation>
        <location evidence="2">Cytoplasm</location>
    </subcellularLocation>
    <subcellularLocation>
        <location evidence="1">Nucleus</location>
    </subcellularLocation>
</comment>
<dbReference type="GO" id="GO:0010485">
    <property type="term" value="F:histone H4 acetyltransferase activity"/>
    <property type="evidence" value="ECO:0007669"/>
    <property type="project" value="InterPro"/>
</dbReference>
<evidence type="ECO:0000256" key="1">
    <source>
        <dbReference type="ARBA" id="ARBA00004123"/>
    </source>
</evidence>
<name>A0AAV0B9P6_PHAPC</name>
<evidence type="ECO:0000256" key="5">
    <source>
        <dbReference type="ARBA" id="ARBA00015043"/>
    </source>
</evidence>
<dbReference type="InterPro" id="IPR039949">
    <property type="entry name" value="NAA40"/>
</dbReference>
<feature type="domain" description="N-acetyltransferase" evidence="12">
    <location>
        <begin position="51"/>
        <end position="134"/>
    </location>
</feature>
<dbReference type="GO" id="GO:0043998">
    <property type="term" value="F:histone H2A acetyltransferase activity"/>
    <property type="evidence" value="ECO:0007669"/>
    <property type="project" value="InterPro"/>
</dbReference>
<evidence type="ECO:0000256" key="4">
    <source>
        <dbReference type="ARBA" id="ARBA00012950"/>
    </source>
</evidence>
<gene>
    <name evidence="13" type="ORF">PPACK8108_LOCUS16017</name>
</gene>
<keyword evidence="14" id="KW-1185">Reference proteome</keyword>
<evidence type="ECO:0000256" key="10">
    <source>
        <dbReference type="ARBA" id="ARBA00047821"/>
    </source>
</evidence>
<comment type="catalytic activity">
    <reaction evidence="10">
        <text>N-terminal L-seryl-[histone H2A] + acetyl-CoA = N-terminal N(alpha)-acetyl-L-seryl-[histone H2A] + CoA + H(+)</text>
        <dbReference type="Rhea" id="RHEA:50600"/>
        <dbReference type="Rhea" id="RHEA-COMP:12742"/>
        <dbReference type="Rhea" id="RHEA-COMP:12744"/>
        <dbReference type="ChEBI" id="CHEBI:15378"/>
        <dbReference type="ChEBI" id="CHEBI:57287"/>
        <dbReference type="ChEBI" id="CHEBI:57288"/>
        <dbReference type="ChEBI" id="CHEBI:64738"/>
        <dbReference type="ChEBI" id="CHEBI:83690"/>
        <dbReference type="EC" id="2.3.1.257"/>
    </reaction>
</comment>
<evidence type="ECO:0000256" key="8">
    <source>
        <dbReference type="ARBA" id="ARBA00023242"/>
    </source>
</evidence>
<dbReference type="PANTHER" id="PTHR20531:SF1">
    <property type="entry name" value="N-ALPHA-ACETYLTRANSFERASE 40"/>
    <property type="match status" value="1"/>
</dbReference>
<reference evidence="13" key="1">
    <citation type="submission" date="2022-06" db="EMBL/GenBank/DDBJ databases">
        <authorList>
            <consortium name="SYNGENTA / RWTH Aachen University"/>
        </authorList>
    </citation>
    <scope>NUCLEOTIDE SEQUENCE</scope>
</reference>
<accession>A0AAV0B9P6</accession>
<dbReference type="PANTHER" id="PTHR20531">
    <property type="entry name" value="N-ALPHA-ACETYLTRANSFERASE 40"/>
    <property type="match status" value="1"/>
</dbReference>
<comment type="similarity">
    <text evidence="3">Belongs to the acetyltransferase family. NAA40 subfamily.</text>
</comment>
<dbReference type="Gene3D" id="3.40.630.30">
    <property type="match status" value="1"/>
</dbReference>
<comment type="catalytic activity">
    <reaction evidence="11">
        <text>N-terminal L-seryl-[histone H4] + acetyl-CoA = N-terminal N(alpha)-acetyl-L-seryl-[histone H4] + CoA + H(+)</text>
        <dbReference type="Rhea" id="RHEA:50596"/>
        <dbReference type="Rhea" id="RHEA-COMP:12740"/>
        <dbReference type="Rhea" id="RHEA-COMP:12743"/>
        <dbReference type="ChEBI" id="CHEBI:15378"/>
        <dbReference type="ChEBI" id="CHEBI:57287"/>
        <dbReference type="ChEBI" id="CHEBI:57288"/>
        <dbReference type="ChEBI" id="CHEBI:64738"/>
        <dbReference type="ChEBI" id="CHEBI:83690"/>
        <dbReference type="EC" id="2.3.1.257"/>
    </reaction>
</comment>
<dbReference type="AlphaFoldDB" id="A0AAV0B9P6"/>
<evidence type="ECO:0000256" key="7">
    <source>
        <dbReference type="ARBA" id="ARBA00022679"/>
    </source>
</evidence>
<keyword evidence="9" id="KW-0012">Acyltransferase</keyword>
<evidence type="ECO:0000259" key="12">
    <source>
        <dbReference type="Pfam" id="PF00583"/>
    </source>
</evidence>
<dbReference type="InterPro" id="IPR016181">
    <property type="entry name" value="Acyl_CoA_acyltransferase"/>
</dbReference>
<evidence type="ECO:0000256" key="6">
    <source>
        <dbReference type="ARBA" id="ARBA00022490"/>
    </source>
</evidence>
<comment type="caution">
    <text evidence="13">The sequence shown here is derived from an EMBL/GenBank/DDBJ whole genome shotgun (WGS) entry which is preliminary data.</text>
</comment>
<keyword evidence="8" id="KW-0539">Nucleus</keyword>
<dbReference type="InterPro" id="IPR000182">
    <property type="entry name" value="GNAT_dom"/>
</dbReference>
<proteinExistence type="inferred from homology"/>
<keyword evidence="7" id="KW-0808">Transferase</keyword>
<dbReference type="Proteomes" id="UP001153365">
    <property type="component" value="Unassembled WGS sequence"/>
</dbReference>
<dbReference type="EMBL" id="CALTRL010004325">
    <property type="protein sequence ID" value="CAH7682863.1"/>
    <property type="molecule type" value="Genomic_DNA"/>
</dbReference>
<evidence type="ECO:0000256" key="2">
    <source>
        <dbReference type="ARBA" id="ARBA00004496"/>
    </source>
</evidence>
<evidence type="ECO:0000256" key="11">
    <source>
        <dbReference type="ARBA" id="ARBA00049524"/>
    </source>
</evidence>
<dbReference type="EC" id="2.3.1.257" evidence="4"/>
<evidence type="ECO:0000313" key="14">
    <source>
        <dbReference type="Proteomes" id="UP001153365"/>
    </source>
</evidence>
<keyword evidence="6" id="KW-0963">Cytoplasm</keyword>
<organism evidence="13 14">
    <name type="scientific">Phakopsora pachyrhizi</name>
    <name type="common">Asian soybean rust disease fungus</name>
    <dbReference type="NCBI Taxonomy" id="170000"/>
    <lineage>
        <taxon>Eukaryota</taxon>
        <taxon>Fungi</taxon>
        <taxon>Dikarya</taxon>
        <taxon>Basidiomycota</taxon>
        <taxon>Pucciniomycotina</taxon>
        <taxon>Pucciniomycetes</taxon>
        <taxon>Pucciniales</taxon>
        <taxon>Phakopsoraceae</taxon>
        <taxon>Phakopsora</taxon>
    </lineage>
</organism>
<dbReference type="GO" id="GO:0005634">
    <property type="term" value="C:nucleus"/>
    <property type="evidence" value="ECO:0007669"/>
    <property type="project" value="UniProtKB-SubCell"/>
</dbReference>
<dbReference type="GO" id="GO:1990189">
    <property type="term" value="F:protein N-terminal-serine acetyltransferase activity"/>
    <property type="evidence" value="ECO:0007669"/>
    <property type="project" value="UniProtKB-EC"/>
</dbReference>
<evidence type="ECO:0000256" key="9">
    <source>
        <dbReference type="ARBA" id="ARBA00023315"/>
    </source>
</evidence>
<evidence type="ECO:0000256" key="3">
    <source>
        <dbReference type="ARBA" id="ARBA00008870"/>
    </source>
</evidence>
<evidence type="ECO:0000313" key="13">
    <source>
        <dbReference type="EMBL" id="CAH7682863.1"/>
    </source>
</evidence>
<dbReference type="Pfam" id="PF00583">
    <property type="entry name" value="Acetyltransf_1"/>
    <property type="match status" value="1"/>
</dbReference>
<sequence length="158" mass="18549">MFMLGKWQCYMNQLNSKYSEKSKMKELFHSSSKFILITLKPMVDGTGEEVEDDDLVGFLMWRFDFEDTLIQNVKQSVTYCYELQIESDYFGLGFGSRLIEILSLISCRVSIRKIMLTVQIINESALKFYRHLSFEIDDISPSKFEQKTDYEILSKVVL</sequence>
<protein>
    <recommendedName>
        <fullName evidence="5">N-alpha-acetyltransferase 40</fullName>
        <ecNumber evidence="4">2.3.1.257</ecNumber>
    </recommendedName>
</protein>
<dbReference type="SUPFAM" id="SSF55729">
    <property type="entry name" value="Acyl-CoA N-acyltransferases (Nat)"/>
    <property type="match status" value="1"/>
</dbReference>
<dbReference type="GO" id="GO:0005737">
    <property type="term" value="C:cytoplasm"/>
    <property type="evidence" value="ECO:0007669"/>
    <property type="project" value="UniProtKB-SubCell"/>
</dbReference>